<proteinExistence type="inferred from homology"/>
<name>Q0G5Z9_9HYPH</name>
<dbReference type="GO" id="GO:0031460">
    <property type="term" value="P:glycine betaine transport"/>
    <property type="evidence" value="ECO:0007669"/>
    <property type="project" value="TreeGrafter"/>
</dbReference>
<gene>
    <name evidence="10" type="ORF">FP2506_08736</name>
</gene>
<dbReference type="HOGENOM" id="CLU_133067_0_2_5"/>
<evidence type="ECO:0000256" key="8">
    <source>
        <dbReference type="RuleBase" id="RU003942"/>
    </source>
</evidence>
<feature type="transmembrane region" description="Helical" evidence="9">
    <location>
        <begin position="106"/>
        <end position="125"/>
    </location>
</feature>
<comment type="similarity">
    <text evidence="7 8">Belongs to the drug/metabolite transporter (DMT) superfamily. Small multidrug resistance (SMR) (TC 2.A.7.1) family.</text>
</comment>
<sequence>MLPRGRGSRRRDRKPALKRSSFVTYIYLLIAILCEIVGTTALKTTDGFTRLAPSLVTIIAYALAFYFLSLPLRSLPVGIVYAIWSGTGIVLLALIDLFWFRSSIDFAGFAGLSLILAGVLVINLFSQTVGH</sequence>
<comment type="caution">
    <text evidence="10">The sequence shown here is derived from an EMBL/GenBank/DDBJ whole genome shotgun (WGS) entry which is preliminary data.</text>
</comment>
<dbReference type="GO" id="GO:0015297">
    <property type="term" value="F:antiporter activity"/>
    <property type="evidence" value="ECO:0007669"/>
    <property type="project" value="TreeGrafter"/>
</dbReference>
<evidence type="ECO:0000313" key="10">
    <source>
        <dbReference type="EMBL" id="EAU42915.1"/>
    </source>
</evidence>
<evidence type="ECO:0000256" key="6">
    <source>
        <dbReference type="ARBA" id="ARBA00023136"/>
    </source>
</evidence>
<dbReference type="InterPro" id="IPR000390">
    <property type="entry name" value="Small_drug/metabolite_transptr"/>
</dbReference>
<dbReference type="EMBL" id="AATP01000001">
    <property type="protein sequence ID" value="EAU42915.1"/>
    <property type="molecule type" value="Genomic_DNA"/>
</dbReference>
<evidence type="ECO:0000256" key="4">
    <source>
        <dbReference type="ARBA" id="ARBA00022692"/>
    </source>
</evidence>
<keyword evidence="6 9" id="KW-0472">Membrane</keyword>
<dbReference type="GO" id="GO:1990961">
    <property type="term" value="P:xenobiotic detoxification by transmembrane export across the plasma membrane"/>
    <property type="evidence" value="ECO:0007669"/>
    <property type="project" value="UniProtKB-ARBA"/>
</dbReference>
<dbReference type="AlphaFoldDB" id="Q0G5Z9"/>
<dbReference type="InterPro" id="IPR037185">
    <property type="entry name" value="EmrE-like"/>
</dbReference>
<evidence type="ECO:0000256" key="7">
    <source>
        <dbReference type="ARBA" id="ARBA00038032"/>
    </source>
</evidence>
<keyword evidence="4 8" id="KW-0812">Transmembrane</keyword>
<dbReference type="STRING" id="217511.GCA_001463845_00514"/>
<dbReference type="GO" id="GO:0015220">
    <property type="term" value="F:choline transmembrane transporter activity"/>
    <property type="evidence" value="ECO:0007669"/>
    <property type="project" value="TreeGrafter"/>
</dbReference>
<dbReference type="GO" id="GO:0005886">
    <property type="term" value="C:plasma membrane"/>
    <property type="evidence" value="ECO:0007669"/>
    <property type="project" value="UniProtKB-SubCell"/>
</dbReference>
<evidence type="ECO:0000256" key="9">
    <source>
        <dbReference type="SAM" id="Phobius"/>
    </source>
</evidence>
<dbReference type="FunFam" id="1.10.3730.20:FF:000001">
    <property type="entry name" value="Quaternary ammonium compound resistance transporter SugE"/>
    <property type="match status" value="1"/>
</dbReference>
<comment type="subcellular location">
    <subcellularLocation>
        <location evidence="1 8">Cell membrane</location>
        <topology evidence="1 8">Multi-pass membrane protein</topology>
    </subcellularLocation>
</comment>
<dbReference type="GO" id="GO:0015199">
    <property type="term" value="F:amino-acid betaine transmembrane transporter activity"/>
    <property type="evidence" value="ECO:0007669"/>
    <property type="project" value="TreeGrafter"/>
</dbReference>
<dbReference type="eggNOG" id="COG2076">
    <property type="taxonomic scope" value="Bacteria"/>
</dbReference>
<dbReference type="SUPFAM" id="SSF103481">
    <property type="entry name" value="Multidrug resistance efflux transporter EmrE"/>
    <property type="match status" value="1"/>
</dbReference>
<keyword evidence="2" id="KW-0813">Transport</keyword>
<accession>Q0G5Z9</accession>
<dbReference type="Proteomes" id="UP000004310">
    <property type="component" value="Unassembled WGS sequence"/>
</dbReference>
<organism evidence="10 11">
    <name type="scientific">Fulvimarina pelagi HTCC2506</name>
    <dbReference type="NCBI Taxonomy" id="314231"/>
    <lineage>
        <taxon>Bacteria</taxon>
        <taxon>Pseudomonadati</taxon>
        <taxon>Pseudomonadota</taxon>
        <taxon>Alphaproteobacteria</taxon>
        <taxon>Hyphomicrobiales</taxon>
        <taxon>Aurantimonadaceae</taxon>
        <taxon>Fulvimarina</taxon>
    </lineage>
</organism>
<dbReference type="PANTHER" id="PTHR30561:SF1">
    <property type="entry name" value="MULTIDRUG TRANSPORTER EMRE"/>
    <property type="match status" value="1"/>
</dbReference>
<dbReference type="Pfam" id="PF00893">
    <property type="entry name" value="Multi_Drug_Res"/>
    <property type="match status" value="1"/>
</dbReference>
<reference evidence="10 11" key="1">
    <citation type="journal article" date="2010" name="J. Bacteriol.">
        <title>Genome sequence of Fulvimarina pelagi HTCC2506T, a Mn(II)-oxidizing alphaproteobacterium possessing an aerobic anoxygenic photosynthetic gene cluster and Xanthorhodopsin.</title>
        <authorList>
            <person name="Kang I."/>
            <person name="Oh H.M."/>
            <person name="Lim S.I."/>
            <person name="Ferriera S."/>
            <person name="Giovannoni S.J."/>
            <person name="Cho J.C."/>
        </authorList>
    </citation>
    <scope>NUCLEOTIDE SEQUENCE [LARGE SCALE GENOMIC DNA]</scope>
    <source>
        <strain evidence="10 11">HTCC2506</strain>
    </source>
</reference>
<evidence type="ECO:0000256" key="5">
    <source>
        <dbReference type="ARBA" id="ARBA00022989"/>
    </source>
</evidence>
<dbReference type="InterPro" id="IPR045324">
    <property type="entry name" value="Small_multidrug_res"/>
</dbReference>
<protein>
    <submittedName>
        <fullName evidence="10">Putative mebrane transport protein</fullName>
    </submittedName>
</protein>
<evidence type="ECO:0000256" key="2">
    <source>
        <dbReference type="ARBA" id="ARBA00022448"/>
    </source>
</evidence>
<keyword evidence="5 9" id="KW-1133">Transmembrane helix</keyword>
<dbReference type="PANTHER" id="PTHR30561">
    <property type="entry name" value="SMR FAMILY PROTON-DEPENDENT DRUG EFFLUX TRANSPORTER SUGE"/>
    <property type="match status" value="1"/>
</dbReference>
<evidence type="ECO:0000256" key="3">
    <source>
        <dbReference type="ARBA" id="ARBA00022475"/>
    </source>
</evidence>
<feature type="transmembrane region" description="Helical" evidence="9">
    <location>
        <begin position="21"/>
        <end position="42"/>
    </location>
</feature>
<keyword evidence="3" id="KW-1003">Cell membrane</keyword>
<feature type="transmembrane region" description="Helical" evidence="9">
    <location>
        <begin position="80"/>
        <end position="100"/>
    </location>
</feature>
<feature type="transmembrane region" description="Helical" evidence="9">
    <location>
        <begin position="48"/>
        <end position="68"/>
    </location>
</feature>
<keyword evidence="11" id="KW-1185">Reference proteome</keyword>
<dbReference type="Gene3D" id="1.10.3730.20">
    <property type="match status" value="1"/>
</dbReference>
<evidence type="ECO:0000313" key="11">
    <source>
        <dbReference type="Proteomes" id="UP000004310"/>
    </source>
</evidence>
<evidence type="ECO:0000256" key="1">
    <source>
        <dbReference type="ARBA" id="ARBA00004651"/>
    </source>
</evidence>